<sequence length="262" mass="28226">MAAMKEKLIRKKKLLTGAGIVLILAVVILAVRLTVWHGDNDESGKTTAATTESASATAETDAQTSETTIKNSSSTPDPTTAPTSTTQTNPPERPDQLVVSFYKSYSTTEASNQYALWIEDSSGRVVRTIFVTSFTATGNELSGGVAGYTFREDALPTWVAKAVPRNLSEIQLDSISGATPLESGTREYRWDLRDETGNPVPDGEYTLQLEGTLYWSSGVVFSGRFTLGAGAVGDIGITTAYNSQEQQNRNMITGVQAFLIHK</sequence>
<evidence type="ECO:0000313" key="3">
    <source>
        <dbReference type="Proteomes" id="UP000184342"/>
    </source>
</evidence>
<proteinExistence type="predicted"/>
<gene>
    <name evidence="2" type="ORF">SAMN02745691_01409</name>
</gene>
<protein>
    <recommendedName>
        <fullName evidence="4">DUF2271 domain-containing protein</fullName>
    </recommendedName>
</protein>
<evidence type="ECO:0000313" key="2">
    <source>
        <dbReference type="EMBL" id="SHJ14158.1"/>
    </source>
</evidence>
<dbReference type="EMBL" id="FQYT01000013">
    <property type="protein sequence ID" value="SHJ14158.1"/>
    <property type="molecule type" value="Genomic_DNA"/>
</dbReference>
<evidence type="ECO:0000256" key="1">
    <source>
        <dbReference type="SAM" id="MobiDB-lite"/>
    </source>
</evidence>
<feature type="region of interest" description="Disordered" evidence="1">
    <location>
        <begin position="40"/>
        <end position="94"/>
    </location>
</feature>
<organism evidence="2 3">
    <name type="scientific">Parasporobacterium paucivorans DSM 15970</name>
    <dbReference type="NCBI Taxonomy" id="1122934"/>
    <lineage>
        <taxon>Bacteria</taxon>
        <taxon>Bacillati</taxon>
        <taxon>Bacillota</taxon>
        <taxon>Clostridia</taxon>
        <taxon>Lachnospirales</taxon>
        <taxon>Lachnospiraceae</taxon>
        <taxon>Parasporobacterium</taxon>
    </lineage>
</organism>
<reference evidence="2 3" key="1">
    <citation type="submission" date="2016-11" db="EMBL/GenBank/DDBJ databases">
        <authorList>
            <person name="Jaros S."/>
            <person name="Januszkiewicz K."/>
            <person name="Wedrychowicz H."/>
        </authorList>
    </citation>
    <scope>NUCLEOTIDE SEQUENCE [LARGE SCALE GENOMIC DNA]</scope>
    <source>
        <strain evidence="2 3">DSM 15970</strain>
    </source>
</reference>
<dbReference type="Gene3D" id="2.60.40.4070">
    <property type="match status" value="1"/>
</dbReference>
<accession>A0A1M6GW28</accession>
<dbReference type="AlphaFoldDB" id="A0A1M6GW28"/>
<dbReference type="InterPro" id="IPR014469">
    <property type="entry name" value="DUF2271"/>
</dbReference>
<keyword evidence="3" id="KW-1185">Reference proteome</keyword>
<feature type="compositionally biased region" description="Low complexity" evidence="1">
    <location>
        <begin position="46"/>
        <end position="90"/>
    </location>
</feature>
<dbReference type="STRING" id="1122934.SAMN02745691_01409"/>
<dbReference type="Pfam" id="PF10029">
    <property type="entry name" value="DUF2271"/>
    <property type="match status" value="1"/>
</dbReference>
<dbReference type="Proteomes" id="UP000184342">
    <property type="component" value="Unassembled WGS sequence"/>
</dbReference>
<name>A0A1M6GW28_9FIRM</name>
<evidence type="ECO:0008006" key="4">
    <source>
        <dbReference type="Google" id="ProtNLM"/>
    </source>
</evidence>